<dbReference type="CDD" id="cd06583">
    <property type="entry name" value="PGRP"/>
    <property type="match status" value="1"/>
</dbReference>
<keyword evidence="7" id="KW-0732">Signal</keyword>
<evidence type="ECO:0000256" key="2">
    <source>
        <dbReference type="ARBA" id="ARBA00011901"/>
    </source>
</evidence>
<dbReference type="Pfam" id="PF01510">
    <property type="entry name" value="Amidase_2"/>
    <property type="match status" value="1"/>
</dbReference>
<evidence type="ECO:0000313" key="10">
    <source>
        <dbReference type="Proteomes" id="UP000480185"/>
    </source>
</evidence>
<dbReference type="GO" id="GO:0009253">
    <property type="term" value="P:peptidoglycan catabolic process"/>
    <property type="evidence" value="ECO:0007669"/>
    <property type="project" value="InterPro"/>
</dbReference>
<comment type="catalytic activity">
    <reaction evidence="1">
        <text>Hydrolyzes the link between N-acetylmuramoyl residues and L-amino acid residues in certain cell-wall glycopeptides.</text>
        <dbReference type="EC" id="3.5.1.28"/>
    </reaction>
</comment>
<reference evidence="9 10" key="1">
    <citation type="submission" date="2019-11" db="EMBL/GenBank/DDBJ databases">
        <authorList>
            <person name="Li J."/>
        </authorList>
    </citation>
    <scope>NUCLEOTIDE SEQUENCE [LARGE SCALE GENOMIC DNA]</scope>
    <source>
        <strain evidence="9 10">J4</strain>
    </source>
</reference>
<dbReference type="Proteomes" id="UP000480185">
    <property type="component" value="Unassembled WGS sequence"/>
</dbReference>
<feature type="domain" description="N-acetylmuramoyl-L-alanine amidase" evidence="8">
    <location>
        <begin position="33"/>
        <end position="199"/>
    </location>
</feature>
<dbReference type="RefSeq" id="WP_153726965.1">
    <property type="nucleotide sequence ID" value="NZ_WJNH01000001.1"/>
</dbReference>
<evidence type="ECO:0000256" key="3">
    <source>
        <dbReference type="ARBA" id="ARBA00022801"/>
    </source>
</evidence>
<dbReference type="PANTHER" id="PTHR30417">
    <property type="entry name" value="N-ACETYLMURAMOYL-L-ALANINE AMIDASE AMID"/>
    <property type="match status" value="1"/>
</dbReference>
<evidence type="ECO:0000256" key="1">
    <source>
        <dbReference type="ARBA" id="ARBA00001561"/>
    </source>
</evidence>
<proteinExistence type="predicted"/>
<feature type="chain" id="PRO_5026107382" description="N-acetylmuramoyl-L-alanine amidase" evidence="7">
    <location>
        <begin position="25"/>
        <end position="209"/>
    </location>
</feature>
<dbReference type="InterPro" id="IPR002502">
    <property type="entry name" value="Amidase_domain"/>
</dbReference>
<accession>A0A6G1X288</accession>
<dbReference type="AlphaFoldDB" id="A0A6G1X288"/>
<protein>
    <recommendedName>
        <fullName evidence="2">N-acetylmuramoyl-L-alanine amidase</fullName>
        <ecNumber evidence="2">3.5.1.28</ecNumber>
    </recommendedName>
    <alternativeName>
        <fullName evidence="6">Autolysin</fullName>
    </alternativeName>
    <alternativeName>
        <fullName evidence="5">Cell wall hydrolase</fullName>
    </alternativeName>
</protein>
<dbReference type="GO" id="GO:0071555">
    <property type="term" value="P:cell wall organization"/>
    <property type="evidence" value="ECO:0007669"/>
    <property type="project" value="UniProtKB-KW"/>
</dbReference>
<dbReference type="InterPro" id="IPR036505">
    <property type="entry name" value="Amidase/PGRP_sf"/>
</dbReference>
<evidence type="ECO:0000313" key="9">
    <source>
        <dbReference type="EMBL" id="MRG85006.1"/>
    </source>
</evidence>
<dbReference type="Gene3D" id="3.40.80.10">
    <property type="entry name" value="Peptidoglycan recognition protein-like"/>
    <property type="match status" value="1"/>
</dbReference>
<dbReference type="SUPFAM" id="SSF55846">
    <property type="entry name" value="N-acetylmuramoyl-L-alanine amidase-like"/>
    <property type="match status" value="1"/>
</dbReference>
<evidence type="ECO:0000256" key="6">
    <source>
        <dbReference type="ARBA" id="ARBA00032390"/>
    </source>
</evidence>
<dbReference type="SMART" id="SM00644">
    <property type="entry name" value="Ami_2"/>
    <property type="match status" value="1"/>
</dbReference>
<dbReference type="OrthoDB" id="66275at2"/>
<evidence type="ECO:0000256" key="7">
    <source>
        <dbReference type="SAM" id="SignalP"/>
    </source>
</evidence>
<dbReference type="PANTHER" id="PTHR30417:SF1">
    <property type="entry name" value="N-ACETYLMURAMOYL-L-ALANINE AMIDASE AMID"/>
    <property type="match status" value="1"/>
</dbReference>
<dbReference type="EMBL" id="WJNH01000001">
    <property type="protein sequence ID" value="MRG85006.1"/>
    <property type="molecule type" value="Genomic_DNA"/>
</dbReference>
<keyword evidence="4" id="KW-0961">Cell wall biogenesis/degradation</keyword>
<gene>
    <name evidence="9" type="ORF">GH754_01540</name>
</gene>
<organism evidence="9 10">
    <name type="scientific">Salinibacillus xinjiangensis</name>
    <dbReference type="NCBI Taxonomy" id="1229268"/>
    <lineage>
        <taxon>Bacteria</taxon>
        <taxon>Bacillati</taxon>
        <taxon>Bacillota</taxon>
        <taxon>Bacilli</taxon>
        <taxon>Bacillales</taxon>
        <taxon>Bacillaceae</taxon>
        <taxon>Salinibacillus</taxon>
    </lineage>
</organism>
<comment type="caution">
    <text evidence="9">The sequence shown here is derived from an EMBL/GenBank/DDBJ whole genome shotgun (WGS) entry which is preliminary data.</text>
</comment>
<dbReference type="GO" id="GO:0009254">
    <property type="term" value="P:peptidoglycan turnover"/>
    <property type="evidence" value="ECO:0007669"/>
    <property type="project" value="TreeGrafter"/>
</dbReference>
<evidence type="ECO:0000259" key="8">
    <source>
        <dbReference type="SMART" id="SM00644"/>
    </source>
</evidence>
<evidence type="ECO:0000256" key="4">
    <source>
        <dbReference type="ARBA" id="ARBA00023316"/>
    </source>
</evidence>
<evidence type="ECO:0000256" key="5">
    <source>
        <dbReference type="ARBA" id="ARBA00030881"/>
    </source>
</evidence>
<sequence length="209" mass="24350">MKLARYLSIGLIALSFCFTEPAIAQKWFNEYPLPTENSHPRTEKITHVVLHFTSNVTNKPDNPYNIKDIHMIFIKNGVSAHYMIDRKGRIYSLVPEKRVAYHAGKGNFQNFPEYKNKLNEFSIGIELLGMGTKEEMKRYISEEKYDSIDSKHIGYTEAQYKSLKKLLKQIYEQNPQVHQNRNHVIGHDEYAPNRRSDPGSLFDWSKIGL</sequence>
<dbReference type="InterPro" id="IPR051206">
    <property type="entry name" value="NAMLAA_amidase_2"/>
</dbReference>
<dbReference type="EC" id="3.5.1.28" evidence="2"/>
<keyword evidence="10" id="KW-1185">Reference proteome</keyword>
<dbReference type="GO" id="GO:0008745">
    <property type="term" value="F:N-acetylmuramoyl-L-alanine amidase activity"/>
    <property type="evidence" value="ECO:0007669"/>
    <property type="project" value="UniProtKB-EC"/>
</dbReference>
<feature type="signal peptide" evidence="7">
    <location>
        <begin position="1"/>
        <end position="24"/>
    </location>
</feature>
<name>A0A6G1X288_9BACI</name>
<keyword evidence="3" id="KW-0378">Hydrolase</keyword>